<dbReference type="SUPFAM" id="SSF52540">
    <property type="entry name" value="P-loop containing nucleoside triphosphate hydrolases"/>
    <property type="match status" value="1"/>
</dbReference>
<evidence type="ECO:0000313" key="2">
    <source>
        <dbReference type="Proteomes" id="UP001152795"/>
    </source>
</evidence>
<reference evidence="1" key="1">
    <citation type="submission" date="2020-04" db="EMBL/GenBank/DDBJ databases">
        <authorList>
            <person name="Alioto T."/>
            <person name="Alioto T."/>
            <person name="Gomez Garrido J."/>
        </authorList>
    </citation>
    <scope>NUCLEOTIDE SEQUENCE</scope>
    <source>
        <strain evidence="1">A484AB</strain>
    </source>
</reference>
<dbReference type="InterPro" id="IPR027417">
    <property type="entry name" value="P-loop_NTPase"/>
</dbReference>
<keyword evidence="2" id="KW-1185">Reference proteome</keyword>
<organism evidence="1 2">
    <name type="scientific">Paramuricea clavata</name>
    <name type="common">Red gorgonian</name>
    <name type="synonym">Violescent sea-whip</name>
    <dbReference type="NCBI Taxonomy" id="317549"/>
    <lineage>
        <taxon>Eukaryota</taxon>
        <taxon>Metazoa</taxon>
        <taxon>Cnidaria</taxon>
        <taxon>Anthozoa</taxon>
        <taxon>Octocorallia</taxon>
        <taxon>Malacalcyonacea</taxon>
        <taxon>Plexauridae</taxon>
        <taxon>Paramuricea</taxon>
    </lineage>
</organism>
<evidence type="ECO:0000313" key="1">
    <source>
        <dbReference type="EMBL" id="CAB4030434.1"/>
    </source>
</evidence>
<protein>
    <submittedName>
        <fullName evidence="1">Uncharacterized protein</fullName>
    </submittedName>
</protein>
<gene>
    <name evidence="1" type="ORF">PACLA_8A021818</name>
</gene>
<feature type="non-terminal residue" evidence="1">
    <location>
        <position position="264"/>
    </location>
</feature>
<dbReference type="Proteomes" id="UP001152795">
    <property type="component" value="Unassembled WGS sequence"/>
</dbReference>
<dbReference type="AlphaFoldDB" id="A0A7D9JJG8"/>
<comment type="caution">
    <text evidence="1">The sequence shown here is derived from an EMBL/GenBank/DDBJ whole genome shotgun (WGS) entry which is preliminary data.</text>
</comment>
<name>A0A7D9JJG8_PARCT</name>
<dbReference type="OrthoDB" id="6136658at2759"/>
<dbReference type="Gene3D" id="3.40.50.300">
    <property type="entry name" value="P-loop containing nucleotide triphosphate hydrolases"/>
    <property type="match status" value="1"/>
</dbReference>
<proteinExistence type="predicted"/>
<accession>A0A7D9JJG8</accession>
<sequence>IKLCIGNPVDCELLDLIQTEVGNLQECVTLFNEDSKADKERLLHSLQTFQTSLSIEICDLRHRQVLTEENVDRLKLEQLTLHNQYVSTIQDVKNEVAKIATTNDEIPYVFRAPRKNPWFGGRLSELQDLANLLPLDDTSQPKVNIAAVCGLGAVGKTSLAAEFAQQRKDFYTGGVYWFSGEDDTTFENSVYDVATRFSTQSDSFGLTFSATLAKISRNKNPWLIVLDNMDQLSLSSNIVKLVSGPWQLDASGHILITTRRNPLL</sequence>
<dbReference type="EMBL" id="CACRXK020016872">
    <property type="protein sequence ID" value="CAB4030434.1"/>
    <property type="molecule type" value="Genomic_DNA"/>
</dbReference>